<dbReference type="AlphaFoldDB" id="A0A372JPX5"/>
<dbReference type="Gene3D" id="3.30.70.100">
    <property type="match status" value="1"/>
</dbReference>
<dbReference type="InterPro" id="IPR011008">
    <property type="entry name" value="Dimeric_a/b-barrel"/>
</dbReference>
<dbReference type="PROSITE" id="PS51725">
    <property type="entry name" value="ABM"/>
    <property type="match status" value="1"/>
</dbReference>
<comment type="caution">
    <text evidence="3">The sequence shown here is derived from an EMBL/GenBank/DDBJ whole genome shotgun (WGS) entry which is preliminary data.</text>
</comment>
<reference evidence="3 4" key="1">
    <citation type="submission" date="2018-08" db="EMBL/GenBank/DDBJ databases">
        <title>Actinomadura jelena sp. nov., a novel Actinomycete isolated from soil in Chad.</title>
        <authorList>
            <person name="Shi L."/>
        </authorList>
    </citation>
    <scope>NUCLEOTIDE SEQUENCE [LARGE SCALE GENOMIC DNA]</scope>
    <source>
        <strain evidence="3 4">NEAU-G17</strain>
    </source>
</reference>
<name>A0A372JPX5_9ACTN</name>
<sequence length="163" mass="16612">MPGPGGPNALNEVMAAAAAAAAGAGAAGAGDTSQACGQITVFTLLEGREEAFDRLAADLAAAARAAEPDTLVFATHQVVNAPTQRIFYQLFRNEAAFAAHQRLPHLQRFQAEARPHVLATNVIEIRLGAAKILPLPGGAPAPSAVPAPGPSPAPPAPNARPHR</sequence>
<dbReference type="OrthoDB" id="3695636at2"/>
<keyword evidence="4" id="KW-1185">Reference proteome</keyword>
<dbReference type="InterPro" id="IPR007138">
    <property type="entry name" value="ABM_dom"/>
</dbReference>
<evidence type="ECO:0000313" key="4">
    <source>
        <dbReference type="Proteomes" id="UP000261811"/>
    </source>
</evidence>
<dbReference type="EMBL" id="QURH01000163">
    <property type="protein sequence ID" value="RFU42072.1"/>
    <property type="molecule type" value="Genomic_DNA"/>
</dbReference>
<protein>
    <recommendedName>
        <fullName evidence="2">ABM domain-containing protein</fullName>
    </recommendedName>
</protein>
<feature type="domain" description="ABM" evidence="2">
    <location>
        <begin position="36"/>
        <end position="125"/>
    </location>
</feature>
<dbReference type="SUPFAM" id="SSF54909">
    <property type="entry name" value="Dimeric alpha+beta barrel"/>
    <property type="match status" value="1"/>
</dbReference>
<evidence type="ECO:0000259" key="2">
    <source>
        <dbReference type="PROSITE" id="PS51725"/>
    </source>
</evidence>
<organism evidence="3 4">
    <name type="scientific">Actinomadura logoneensis</name>
    <dbReference type="NCBI Taxonomy" id="2293572"/>
    <lineage>
        <taxon>Bacteria</taxon>
        <taxon>Bacillati</taxon>
        <taxon>Actinomycetota</taxon>
        <taxon>Actinomycetes</taxon>
        <taxon>Streptosporangiales</taxon>
        <taxon>Thermomonosporaceae</taxon>
        <taxon>Actinomadura</taxon>
    </lineage>
</organism>
<feature type="region of interest" description="Disordered" evidence="1">
    <location>
        <begin position="138"/>
        <end position="163"/>
    </location>
</feature>
<accession>A0A372JPX5</accession>
<dbReference type="Proteomes" id="UP000261811">
    <property type="component" value="Unassembled WGS sequence"/>
</dbReference>
<dbReference type="Pfam" id="PF03992">
    <property type="entry name" value="ABM"/>
    <property type="match status" value="1"/>
</dbReference>
<proteinExistence type="predicted"/>
<gene>
    <name evidence="3" type="ORF">DZF91_08480</name>
</gene>
<evidence type="ECO:0000256" key="1">
    <source>
        <dbReference type="SAM" id="MobiDB-lite"/>
    </source>
</evidence>
<evidence type="ECO:0000313" key="3">
    <source>
        <dbReference type="EMBL" id="RFU42072.1"/>
    </source>
</evidence>
<dbReference type="RefSeq" id="WP_117356942.1">
    <property type="nucleotide sequence ID" value="NZ_QURH01000163.1"/>
</dbReference>